<reference evidence="1 2" key="1">
    <citation type="journal article" date="2015" name="Genome Biol. Evol.">
        <title>Comparative Genomics of a Bacterivorous Green Alga Reveals Evolutionary Causalities and Consequences of Phago-Mixotrophic Mode of Nutrition.</title>
        <authorList>
            <person name="Burns J.A."/>
            <person name="Paasch A."/>
            <person name="Narechania A."/>
            <person name="Kim E."/>
        </authorList>
    </citation>
    <scope>NUCLEOTIDE SEQUENCE [LARGE SCALE GENOMIC DNA]</scope>
    <source>
        <strain evidence="1 2">PLY_AMNH</strain>
    </source>
</reference>
<keyword evidence="2" id="KW-1185">Reference proteome</keyword>
<gene>
    <name evidence="1" type="ORF">CYMTET_23257</name>
</gene>
<organism evidence="1 2">
    <name type="scientific">Cymbomonas tetramitiformis</name>
    <dbReference type="NCBI Taxonomy" id="36881"/>
    <lineage>
        <taxon>Eukaryota</taxon>
        <taxon>Viridiplantae</taxon>
        <taxon>Chlorophyta</taxon>
        <taxon>Pyramimonadophyceae</taxon>
        <taxon>Pyramimonadales</taxon>
        <taxon>Pyramimonadaceae</taxon>
        <taxon>Cymbomonas</taxon>
    </lineage>
</organism>
<evidence type="ECO:0000313" key="1">
    <source>
        <dbReference type="EMBL" id="KAK3268229.1"/>
    </source>
</evidence>
<protein>
    <submittedName>
        <fullName evidence="1">Uncharacterized protein</fullName>
    </submittedName>
</protein>
<name>A0AAE0FY99_9CHLO</name>
<accession>A0AAE0FY99</accession>
<dbReference type="AlphaFoldDB" id="A0AAE0FY99"/>
<dbReference type="Proteomes" id="UP001190700">
    <property type="component" value="Unassembled WGS sequence"/>
</dbReference>
<proteinExistence type="predicted"/>
<dbReference type="EMBL" id="LGRX02011950">
    <property type="protein sequence ID" value="KAK3268229.1"/>
    <property type="molecule type" value="Genomic_DNA"/>
</dbReference>
<comment type="caution">
    <text evidence="1">The sequence shown here is derived from an EMBL/GenBank/DDBJ whole genome shotgun (WGS) entry which is preliminary data.</text>
</comment>
<evidence type="ECO:0000313" key="2">
    <source>
        <dbReference type="Proteomes" id="UP001190700"/>
    </source>
</evidence>
<sequence length="164" mass="18549">MLVGRDDPYSADGIFQIGNPFYDLVGHAFALPLIRPMKSPVHIHSNQAKYYPDADDLNPFGVPWGFHAFGMHGNTHGKKSYPVVLDINLDLDRINELVDYLQACNYVDESVTSFTMQMLLYNTHSPFFVNVKLKANYDSSGVYHIAYDITVRAAMCLLLRALFL</sequence>